<dbReference type="RefSeq" id="XP_008879651.1">
    <property type="nucleotide sequence ID" value="XM_008881429.1"/>
</dbReference>
<dbReference type="GeneID" id="20090844"/>
<evidence type="ECO:0000256" key="1">
    <source>
        <dbReference type="SAM" id="Phobius"/>
    </source>
</evidence>
<accession>A0A024TC40</accession>
<dbReference type="VEuPathDB" id="FungiDB:H310_13794"/>
<dbReference type="AlphaFoldDB" id="A0A024TC40"/>
<keyword evidence="1" id="KW-1133">Transmembrane helix</keyword>
<feature type="transmembrane region" description="Helical" evidence="1">
    <location>
        <begin position="86"/>
        <end position="106"/>
    </location>
</feature>
<protein>
    <recommendedName>
        <fullName evidence="3">MARVEL domain-containing protein</fullName>
    </recommendedName>
</protein>
<name>A0A024TC40_9STRA</name>
<dbReference type="EMBL" id="KI914007">
    <property type="protein sequence ID" value="ETV91725.1"/>
    <property type="molecule type" value="Genomic_DNA"/>
</dbReference>
<keyword evidence="1" id="KW-0812">Transmembrane</keyword>
<gene>
    <name evidence="2" type="ORF">H310_13794</name>
</gene>
<evidence type="ECO:0000313" key="2">
    <source>
        <dbReference type="EMBL" id="ETV91725.1"/>
    </source>
</evidence>
<evidence type="ECO:0008006" key="3">
    <source>
        <dbReference type="Google" id="ProtNLM"/>
    </source>
</evidence>
<feature type="transmembrane region" description="Helical" evidence="1">
    <location>
        <begin position="51"/>
        <end position="74"/>
    </location>
</feature>
<proteinExistence type="predicted"/>
<feature type="transmembrane region" description="Helical" evidence="1">
    <location>
        <begin position="126"/>
        <end position="147"/>
    </location>
</feature>
<reference evidence="2" key="1">
    <citation type="submission" date="2013-12" db="EMBL/GenBank/DDBJ databases">
        <title>The Genome Sequence of Aphanomyces invadans NJM9701.</title>
        <authorList>
            <consortium name="The Broad Institute Genomics Platform"/>
            <person name="Russ C."/>
            <person name="Tyler B."/>
            <person name="van West P."/>
            <person name="Dieguez-Uribeondo J."/>
            <person name="Young S.K."/>
            <person name="Zeng Q."/>
            <person name="Gargeya S."/>
            <person name="Fitzgerald M."/>
            <person name="Abouelleil A."/>
            <person name="Alvarado L."/>
            <person name="Chapman S.B."/>
            <person name="Gainer-Dewar J."/>
            <person name="Goldberg J."/>
            <person name="Griggs A."/>
            <person name="Gujja S."/>
            <person name="Hansen M."/>
            <person name="Howarth C."/>
            <person name="Imamovic A."/>
            <person name="Ireland A."/>
            <person name="Larimer J."/>
            <person name="McCowan C."/>
            <person name="Murphy C."/>
            <person name="Pearson M."/>
            <person name="Poon T.W."/>
            <person name="Priest M."/>
            <person name="Roberts A."/>
            <person name="Saif S."/>
            <person name="Shea T."/>
            <person name="Sykes S."/>
            <person name="Wortman J."/>
            <person name="Nusbaum C."/>
            <person name="Birren B."/>
        </authorList>
    </citation>
    <scope>NUCLEOTIDE SEQUENCE [LARGE SCALE GENOMIC DNA]</scope>
    <source>
        <strain evidence="2">NJM9701</strain>
    </source>
</reference>
<dbReference type="OrthoDB" id="70028at2759"/>
<sequence length="264" mass="29297">MKPGFLKKKNRAFMAMMRMLQALIGTATIVSMLQAYDTFKLEDGDMYRYAQTYHFCVVVVGYTALQYGAWYVLFVSCRRRSVFDDILERFLDIILVVTSFACGYVTNLKTGCPELVAKETLGRCTNLHITMILCFANAVLFSLLLVYNMLVSTPSNSSHPDCTMNLVPRGNYGGGNATPVADIPPPLAGDADRFHGNPSVPMLSPLWDVLSTSHTIEKAHTIDEDKTANLLPRGQFGHQLNMEDVDKTDKLLPRGNFGSIAPKV</sequence>
<organism evidence="2">
    <name type="scientific">Aphanomyces invadans</name>
    <dbReference type="NCBI Taxonomy" id="157072"/>
    <lineage>
        <taxon>Eukaryota</taxon>
        <taxon>Sar</taxon>
        <taxon>Stramenopiles</taxon>
        <taxon>Oomycota</taxon>
        <taxon>Saprolegniomycetes</taxon>
        <taxon>Saprolegniales</taxon>
        <taxon>Verrucalvaceae</taxon>
        <taxon>Aphanomyces</taxon>
    </lineage>
</organism>
<keyword evidence="1" id="KW-0472">Membrane</keyword>